<dbReference type="EMBL" id="BGPR01049396">
    <property type="protein sequence ID" value="GBO26379.1"/>
    <property type="molecule type" value="Genomic_DNA"/>
</dbReference>
<dbReference type="AlphaFoldDB" id="A0A4Y2VMI2"/>
<evidence type="ECO:0000313" key="2">
    <source>
        <dbReference type="Proteomes" id="UP000499080"/>
    </source>
</evidence>
<name>A0A4Y2VMI2_ARAVE</name>
<accession>A0A4Y2VMI2</accession>
<evidence type="ECO:0000313" key="1">
    <source>
        <dbReference type="EMBL" id="GBO26379.1"/>
    </source>
</evidence>
<comment type="caution">
    <text evidence="1">The sequence shown here is derived from an EMBL/GenBank/DDBJ whole genome shotgun (WGS) entry which is preliminary data.</text>
</comment>
<keyword evidence="2" id="KW-1185">Reference proteome</keyword>
<dbReference type="Proteomes" id="UP000499080">
    <property type="component" value="Unassembled WGS sequence"/>
</dbReference>
<proteinExistence type="predicted"/>
<reference evidence="1 2" key="1">
    <citation type="journal article" date="2019" name="Sci. Rep.">
        <title>Orb-weaving spider Araneus ventricosus genome elucidates the spidroin gene catalogue.</title>
        <authorList>
            <person name="Kono N."/>
            <person name="Nakamura H."/>
            <person name="Ohtoshi R."/>
            <person name="Moran D.A.P."/>
            <person name="Shinohara A."/>
            <person name="Yoshida Y."/>
            <person name="Fujiwara M."/>
            <person name="Mori M."/>
            <person name="Tomita M."/>
            <person name="Arakawa K."/>
        </authorList>
    </citation>
    <scope>NUCLEOTIDE SEQUENCE [LARGE SCALE GENOMIC DNA]</scope>
</reference>
<gene>
    <name evidence="1" type="ORF">AVEN_212083_1</name>
</gene>
<protein>
    <submittedName>
        <fullName evidence="1">Uncharacterized protein</fullName>
    </submittedName>
</protein>
<organism evidence="1 2">
    <name type="scientific">Araneus ventricosus</name>
    <name type="common">Orbweaver spider</name>
    <name type="synonym">Epeira ventricosa</name>
    <dbReference type="NCBI Taxonomy" id="182803"/>
    <lineage>
        <taxon>Eukaryota</taxon>
        <taxon>Metazoa</taxon>
        <taxon>Ecdysozoa</taxon>
        <taxon>Arthropoda</taxon>
        <taxon>Chelicerata</taxon>
        <taxon>Arachnida</taxon>
        <taxon>Araneae</taxon>
        <taxon>Araneomorphae</taxon>
        <taxon>Entelegynae</taxon>
        <taxon>Araneoidea</taxon>
        <taxon>Araneidae</taxon>
        <taxon>Araneus</taxon>
    </lineage>
</organism>
<sequence>MIEAAPQHLLDCVASVYDDLLKRPDFVLEVATSPQQNHVTSQQADVKDAAMRRKGKRRDCEMPFLNPPNICACMCPGGRTVDWCKTSRDCVPPMQLSIIPV</sequence>